<proteinExistence type="predicted"/>
<feature type="compositionally biased region" description="Basic residues" evidence="1">
    <location>
        <begin position="45"/>
        <end position="54"/>
    </location>
</feature>
<feature type="non-terminal residue" evidence="2">
    <location>
        <position position="231"/>
    </location>
</feature>
<evidence type="ECO:0000256" key="1">
    <source>
        <dbReference type="SAM" id="MobiDB-lite"/>
    </source>
</evidence>
<name>A0A409V6D2_MYTGA</name>
<dbReference type="Proteomes" id="UP000266721">
    <property type="component" value="Unassembled WGS sequence"/>
</dbReference>
<accession>A0A409V6D2</accession>
<protein>
    <submittedName>
        <fullName evidence="2">Uncharacterized protein</fullName>
    </submittedName>
</protein>
<feature type="region of interest" description="Disordered" evidence="1">
    <location>
        <begin position="1"/>
        <end position="63"/>
    </location>
</feature>
<organism evidence="2 3">
    <name type="scientific">Mytilus galloprovincialis</name>
    <name type="common">Mediterranean mussel</name>
    <dbReference type="NCBI Taxonomy" id="29158"/>
    <lineage>
        <taxon>Eukaryota</taxon>
        <taxon>Metazoa</taxon>
        <taxon>Spiralia</taxon>
        <taxon>Lophotrochozoa</taxon>
        <taxon>Mollusca</taxon>
        <taxon>Bivalvia</taxon>
        <taxon>Autobranchia</taxon>
        <taxon>Pteriomorphia</taxon>
        <taxon>Mytilida</taxon>
        <taxon>Mytiloidea</taxon>
        <taxon>Mytilidae</taxon>
        <taxon>Mytilinae</taxon>
        <taxon>Mytilus</taxon>
    </lineage>
</organism>
<dbReference type="EMBL" id="KV619688">
    <property type="protein sequence ID" value="OPL20172.1"/>
    <property type="molecule type" value="Genomic_DNA"/>
</dbReference>
<feature type="region of interest" description="Disordered" evidence="1">
    <location>
        <begin position="84"/>
        <end position="107"/>
    </location>
</feature>
<dbReference type="Gene3D" id="3.30.160.60">
    <property type="entry name" value="Classic Zinc Finger"/>
    <property type="match status" value="1"/>
</dbReference>
<feature type="non-terminal residue" evidence="2">
    <location>
        <position position="1"/>
    </location>
</feature>
<keyword evidence="3" id="KW-1185">Reference proteome</keyword>
<evidence type="ECO:0000313" key="2">
    <source>
        <dbReference type="EMBL" id="OPL20172.1"/>
    </source>
</evidence>
<gene>
    <name evidence="2" type="ORF">AM593_06346</name>
</gene>
<reference evidence="2 3" key="1">
    <citation type="journal article" date="2016" name="PLoS ONE">
        <title>A First Insight into the Genome of the Filter-Feeder Mussel Mytilus galloprovincialis.</title>
        <authorList>
            <person name="Murgarella M."/>
            <person name="Puiu D."/>
            <person name="Novoa B."/>
            <person name="Figueras A."/>
            <person name="Posada D."/>
            <person name="Canchaya C."/>
        </authorList>
    </citation>
    <scope>NUCLEOTIDE SEQUENCE [LARGE SCALE GENOMIC DNA]</scope>
    <source>
        <tissue evidence="2">Muscle</tissue>
    </source>
</reference>
<sequence>LSGPLPGDVVDGDDQDNRSVVYGPLDSSEEDKENTAAGTVDKGTRAKKGKHDRKSPKSKEKYLSVQINNQVKDDSTPIKSAKQKVDEVTGDGNNNAITGCNDEDNESTDNKTLTCGECGIVLEDVPLEDDKQLDELEKHYKENVLKMEKHHIKFLDKDQRFKFSTSCSVCAKDFSKSYGLLRHITDKVKSKKNDWKSHEEFLESVLSGFWVYPAAFLCRFLALFSLPKCVT</sequence>
<dbReference type="AlphaFoldDB" id="A0A409V6D2"/>
<evidence type="ECO:0000313" key="3">
    <source>
        <dbReference type="Proteomes" id="UP000266721"/>
    </source>
</evidence>